<reference evidence="9 10" key="1">
    <citation type="submission" date="2016-10" db="EMBL/GenBank/DDBJ databases">
        <authorList>
            <person name="de Groot N.N."/>
        </authorList>
    </citation>
    <scope>NUCLEOTIDE SEQUENCE [LARGE SCALE GENOMIC DNA]</scope>
    <source>
        <strain evidence="9 10">DSM 1736</strain>
    </source>
</reference>
<feature type="transmembrane region" description="Helical" evidence="8">
    <location>
        <begin position="371"/>
        <end position="392"/>
    </location>
</feature>
<dbReference type="GO" id="GO:0015556">
    <property type="term" value="F:C4-dicarboxylate transmembrane transporter activity"/>
    <property type="evidence" value="ECO:0007669"/>
    <property type="project" value="InterPro"/>
</dbReference>
<sequence>MLVLLGIIIIIATIYFLLKRYDSRLVLLASGILMAIIAGKTMAAFDAFAKSMTEGGLIQSVCSVMGFALVMKVTECDKHLISLVAKWLNKVRALLIPGATLATFAINIALPSAAGVAAAVGAIFIPLLMSAGIHPATAAAAVKSGTYGSMLSPGLAHNQVVAKLAGMDVMDVIAIHSKADIISVVIAAISVTVVAVVLKEHKGYKSEAVVAEIDGFKTNILYAIVPVIPIVMLVLGATGKVPVFKMGVPQAMVIGAIIAIAVTRKNPAEVAKSFFDGMGAAYAQIMGIIIAAGVFVSGMKALGLVDAFIAAMINSTGIVKLAAAFGPFALAIIAGSGDGAAVAFNEAVTPHAADFGLEIANMGSMAALGGALGRTMSPITGATIICAGIAGVNPMEVAKRNALGMILAIIAGMLILL</sequence>
<evidence type="ECO:0000313" key="10">
    <source>
        <dbReference type="Proteomes" id="UP000214880"/>
    </source>
</evidence>
<keyword evidence="10" id="KW-1185">Reference proteome</keyword>
<keyword evidence="5 8" id="KW-0812">Transmembrane</keyword>
<dbReference type="EMBL" id="FNHB01000005">
    <property type="protein sequence ID" value="SDM56879.1"/>
    <property type="molecule type" value="Genomic_DNA"/>
</dbReference>
<evidence type="ECO:0000256" key="4">
    <source>
        <dbReference type="ARBA" id="ARBA00022475"/>
    </source>
</evidence>
<dbReference type="InterPro" id="IPR018385">
    <property type="entry name" value="C4_dicarb_anaerob_car-like"/>
</dbReference>
<accession>A0A1G9UAB4</accession>
<feature type="transmembrane region" description="Helical" evidence="8">
    <location>
        <begin position="181"/>
        <end position="198"/>
    </location>
</feature>
<dbReference type="Proteomes" id="UP000214880">
    <property type="component" value="Unassembled WGS sequence"/>
</dbReference>
<evidence type="ECO:0000256" key="7">
    <source>
        <dbReference type="ARBA" id="ARBA00023136"/>
    </source>
</evidence>
<keyword evidence="3" id="KW-0813">Transport</keyword>
<dbReference type="PANTHER" id="PTHR42002:SF2">
    <property type="entry name" value="ANAEROBIC C4-DICARBOXYLATE TRANSPORTER DCUC-RELATED"/>
    <property type="match status" value="1"/>
</dbReference>
<dbReference type="InterPro" id="IPR004669">
    <property type="entry name" value="C4_dicarb_anaerob_car"/>
</dbReference>
<feature type="transmembrane region" description="Helical" evidence="8">
    <location>
        <begin position="243"/>
        <end position="262"/>
    </location>
</feature>
<dbReference type="GO" id="GO:0005886">
    <property type="term" value="C:plasma membrane"/>
    <property type="evidence" value="ECO:0007669"/>
    <property type="project" value="UniProtKB-SubCell"/>
</dbReference>
<protein>
    <submittedName>
        <fullName evidence="9">C4-dicarboxylate transporter, DcuC family</fullName>
    </submittedName>
</protein>
<keyword evidence="7 8" id="KW-0472">Membrane</keyword>
<feature type="transmembrane region" description="Helical" evidence="8">
    <location>
        <begin position="94"/>
        <end position="125"/>
    </location>
</feature>
<dbReference type="PANTHER" id="PTHR42002">
    <property type="entry name" value="ANAEROBIC C4-DICARBOXYLATE TRANSPORTER DCUC-RELATED"/>
    <property type="match status" value="1"/>
</dbReference>
<dbReference type="Pfam" id="PF03606">
    <property type="entry name" value="DcuC"/>
    <property type="match status" value="1"/>
</dbReference>
<feature type="transmembrane region" description="Helical" evidence="8">
    <location>
        <begin position="274"/>
        <end position="296"/>
    </location>
</feature>
<name>A0A1G9UAB4_9FIRM</name>
<dbReference type="OrthoDB" id="1675518at2"/>
<evidence type="ECO:0000256" key="2">
    <source>
        <dbReference type="ARBA" id="ARBA00005275"/>
    </source>
</evidence>
<dbReference type="RefSeq" id="WP_092073315.1">
    <property type="nucleotide sequence ID" value="NZ_FNHB01000005.1"/>
</dbReference>
<comment type="subcellular location">
    <subcellularLocation>
        <location evidence="1">Cell membrane</location>
        <topology evidence="1">Multi-pass membrane protein</topology>
    </subcellularLocation>
</comment>
<evidence type="ECO:0000256" key="3">
    <source>
        <dbReference type="ARBA" id="ARBA00022448"/>
    </source>
</evidence>
<organism evidence="9 10">
    <name type="scientific">Dendrosporobacter quercicolus</name>
    <dbReference type="NCBI Taxonomy" id="146817"/>
    <lineage>
        <taxon>Bacteria</taxon>
        <taxon>Bacillati</taxon>
        <taxon>Bacillota</taxon>
        <taxon>Negativicutes</taxon>
        <taxon>Selenomonadales</taxon>
        <taxon>Sporomusaceae</taxon>
        <taxon>Dendrosporobacter</taxon>
    </lineage>
</organism>
<keyword evidence="4" id="KW-1003">Cell membrane</keyword>
<feature type="transmembrane region" description="Helical" evidence="8">
    <location>
        <begin position="219"/>
        <end position="237"/>
    </location>
</feature>
<feature type="transmembrane region" description="Helical" evidence="8">
    <location>
        <begin position="398"/>
        <end position="416"/>
    </location>
</feature>
<feature type="transmembrane region" description="Helical" evidence="8">
    <location>
        <begin position="308"/>
        <end position="334"/>
    </location>
</feature>
<evidence type="ECO:0000256" key="6">
    <source>
        <dbReference type="ARBA" id="ARBA00022989"/>
    </source>
</evidence>
<gene>
    <name evidence="9" type="ORF">SAMN04488502_105247</name>
</gene>
<proteinExistence type="inferred from homology"/>
<keyword evidence="6 8" id="KW-1133">Transmembrane helix</keyword>
<evidence type="ECO:0000256" key="8">
    <source>
        <dbReference type="SAM" id="Phobius"/>
    </source>
</evidence>
<dbReference type="NCBIfam" id="NF037994">
    <property type="entry name" value="DcuC_1"/>
    <property type="match status" value="1"/>
</dbReference>
<evidence type="ECO:0000256" key="5">
    <source>
        <dbReference type="ARBA" id="ARBA00022692"/>
    </source>
</evidence>
<dbReference type="AlphaFoldDB" id="A0A1G9UAB4"/>
<dbReference type="STRING" id="146817.SAMN04488502_105247"/>
<evidence type="ECO:0000313" key="9">
    <source>
        <dbReference type="EMBL" id="SDM56879.1"/>
    </source>
</evidence>
<comment type="similarity">
    <text evidence="2">Belongs to the DcuC/DcuD transporter (TC 2.A.61) family.</text>
</comment>
<feature type="transmembrane region" description="Helical" evidence="8">
    <location>
        <begin position="25"/>
        <end position="45"/>
    </location>
</feature>
<evidence type="ECO:0000256" key="1">
    <source>
        <dbReference type="ARBA" id="ARBA00004651"/>
    </source>
</evidence>
<feature type="transmembrane region" description="Helical" evidence="8">
    <location>
        <begin position="57"/>
        <end position="74"/>
    </location>
</feature>